<evidence type="ECO:0000256" key="5">
    <source>
        <dbReference type="ARBA" id="ARBA00022679"/>
    </source>
</evidence>
<evidence type="ECO:0000256" key="3">
    <source>
        <dbReference type="ARBA" id="ARBA00008715"/>
    </source>
</evidence>
<organism evidence="11 12">
    <name type="scientific">Tegillarca granosa</name>
    <name type="common">Malaysian cockle</name>
    <name type="synonym">Anadara granosa</name>
    <dbReference type="NCBI Taxonomy" id="220873"/>
    <lineage>
        <taxon>Eukaryota</taxon>
        <taxon>Metazoa</taxon>
        <taxon>Spiralia</taxon>
        <taxon>Lophotrochozoa</taxon>
        <taxon>Mollusca</taxon>
        <taxon>Bivalvia</taxon>
        <taxon>Autobranchia</taxon>
        <taxon>Pteriomorphia</taxon>
        <taxon>Arcoida</taxon>
        <taxon>Arcoidea</taxon>
        <taxon>Arcidae</taxon>
        <taxon>Tegillarca</taxon>
    </lineage>
</organism>
<dbReference type="EC" id="2.4.1.-" evidence="10"/>
<evidence type="ECO:0000256" key="9">
    <source>
        <dbReference type="ARBA" id="ARBA00023136"/>
    </source>
</evidence>
<comment type="subcellular location">
    <subcellularLocation>
        <location evidence="1 10">Endoplasmic reticulum membrane</location>
        <topology evidence="1 10">Multi-pass membrane protein</topology>
    </subcellularLocation>
</comment>
<dbReference type="Proteomes" id="UP001217089">
    <property type="component" value="Unassembled WGS sequence"/>
</dbReference>
<keyword evidence="8 10" id="KW-1133">Transmembrane helix</keyword>
<dbReference type="PANTHER" id="PTHR12413">
    <property type="entry name" value="DOLICHYL GLYCOSYLTRANSFERASE"/>
    <property type="match status" value="1"/>
</dbReference>
<evidence type="ECO:0000256" key="7">
    <source>
        <dbReference type="ARBA" id="ARBA00022824"/>
    </source>
</evidence>
<comment type="caution">
    <text evidence="10">Lacks conserved residue(s) required for the propagation of feature annotation.</text>
</comment>
<keyword evidence="5 10" id="KW-0808">Transferase</keyword>
<proteinExistence type="inferred from homology"/>
<dbReference type="PANTHER" id="PTHR12413:SF1">
    <property type="entry name" value="DOLICHYL PYROPHOSPHATE MAN9GLCNAC2 ALPHA-1,3-GLUCOSYLTRANSFERASE"/>
    <property type="match status" value="1"/>
</dbReference>
<feature type="transmembrane region" description="Helical" evidence="10">
    <location>
        <begin position="42"/>
        <end position="60"/>
    </location>
</feature>
<keyword evidence="6 10" id="KW-0812">Transmembrane</keyword>
<keyword evidence="7 10" id="KW-0256">Endoplasmic reticulum</keyword>
<evidence type="ECO:0000256" key="1">
    <source>
        <dbReference type="ARBA" id="ARBA00004477"/>
    </source>
</evidence>
<dbReference type="Pfam" id="PF03155">
    <property type="entry name" value="Alg6_Alg8"/>
    <property type="match status" value="1"/>
</dbReference>
<dbReference type="InterPro" id="IPR004856">
    <property type="entry name" value="Glyco_trans_ALG6/ALG8"/>
</dbReference>
<comment type="caution">
    <text evidence="11">The sequence shown here is derived from an EMBL/GenBank/DDBJ whole genome shotgun (WGS) entry which is preliminary data.</text>
</comment>
<keyword evidence="9 10" id="KW-0472">Membrane</keyword>
<evidence type="ECO:0000256" key="4">
    <source>
        <dbReference type="ARBA" id="ARBA00022676"/>
    </source>
</evidence>
<comment type="pathway">
    <text evidence="2 10">Protein modification; protein glycosylation.</text>
</comment>
<accession>A0ABQ9ELK7</accession>
<evidence type="ECO:0000256" key="6">
    <source>
        <dbReference type="ARBA" id="ARBA00022692"/>
    </source>
</evidence>
<sequence length="187" mass="21550">MLKLIIAYFSAKKINPQWVSLNTSRGFESYTHKLFMRYSGRLMKIGTVVIATFGLCWLPYLSDIDSALQVLHRLFPFARGLYEDKVANVWCSLSILIKFKQILTVDKLISLCLGSTLLFLLPSSIDLLIRPNAEKFKLSLINSSLVFFLFSFQVHEKSIIIVALVVCLQILERPFWCVWFSIISTFR</sequence>
<evidence type="ECO:0000313" key="11">
    <source>
        <dbReference type="EMBL" id="KAJ8306126.1"/>
    </source>
</evidence>
<evidence type="ECO:0000256" key="10">
    <source>
        <dbReference type="RuleBase" id="RU363110"/>
    </source>
</evidence>
<comment type="similarity">
    <text evidence="3 10">Belongs to the ALG6/ALG8 glucosyltransferase family.</text>
</comment>
<evidence type="ECO:0000256" key="8">
    <source>
        <dbReference type="ARBA" id="ARBA00022989"/>
    </source>
</evidence>
<evidence type="ECO:0000313" key="12">
    <source>
        <dbReference type="Proteomes" id="UP001217089"/>
    </source>
</evidence>
<reference evidence="11 12" key="1">
    <citation type="submission" date="2022-12" db="EMBL/GenBank/DDBJ databases">
        <title>Chromosome-level genome of Tegillarca granosa.</title>
        <authorList>
            <person name="Kim J."/>
        </authorList>
    </citation>
    <scope>NUCLEOTIDE SEQUENCE [LARGE SCALE GENOMIC DNA]</scope>
    <source>
        <strain evidence="11">Teg-2019</strain>
        <tissue evidence="11">Adductor muscle</tissue>
    </source>
</reference>
<protein>
    <recommendedName>
        <fullName evidence="10">Alpha-1,3-glucosyltransferase</fullName>
        <ecNumber evidence="10">2.4.1.-</ecNumber>
    </recommendedName>
</protein>
<feature type="transmembrane region" description="Helical" evidence="10">
    <location>
        <begin position="159"/>
        <end position="182"/>
    </location>
</feature>
<dbReference type="EMBL" id="JARBDR010000813">
    <property type="protein sequence ID" value="KAJ8306126.1"/>
    <property type="molecule type" value="Genomic_DNA"/>
</dbReference>
<evidence type="ECO:0000256" key="2">
    <source>
        <dbReference type="ARBA" id="ARBA00004922"/>
    </source>
</evidence>
<gene>
    <name evidence="11" type="ORF">KUTeg_016671</name>
</gene>
<keyword evidence="4 10" id="KW-0328">Glycosyltransferase</keyword>
<keyword evidence="12" id="KW-1185">Reference proteome</keyword>
<name>A0ABQ9ELK7_TEGGR</name>